<dbReference type="OrthoDB" id="8226896at2"/>
<dbReference type="InterPro" id="IPR029045">
    <property type="entry name" value="ClpP/crotonase-like_dom_sf"/>
</dbReference>
<gene>
    <name evidence="1" type="ORF">N825_19305</name>
</gene>
<evidence type="ECO:0000313" key="1">
    <source>
        <dbReference type="EMBL" id="EWY42344.1"/>
    </source>
</evidence>
<dbReference type="STRING" id="1385369.N825_19305"/>
<dbReference type="EMBL" id="AVFL01000002">
    <property type="protein sequence ID" value="EWY42344.1"/>
    <property type="molecule type" value="Genomic_DNA"/>
</dbReference>
<dbReference type="InterPro" id="IPR023562">
    <property type="entry name" value="ClpP/TepA"/>
</dbReference>
<evidence type="ECO:0000313" key="2">
    <source>
        <dbReference type="Proteomes" id="UP000019486"/>
    </source>
</evidence>
<dbReference type="AlphaFoldDB" id="W9H8I7"/>
<proteinExistence type="predicted"/>
<keyword evidence="2" id="KW-1185">Reference proteome</keyword>
<reference evidence="1 2" key="1">
    <citation type="submission" date="2013-08" db="EMBL/GenBank/DDBJ databases">
        <title>The genome sequence of Skermanella stibiiresistens.</title>
        <authorList>
            <person name="Zhu W."/>
            <person name="Wang G."/>
        </authorList>
    </citation>
    <scope>NUCLEOTIDE SEQUENCE [LARGE SCALE GENOMIC DNA]</scope>
    <source>
        <strain evidence="1 2">SB22</strain>
    </source>
</reference>
<dbReference type="Pfam" id="PF00574">
    <property type="entry name" value="CLP_protease"/>
    <property type="match status" value="1"/>
</dbReference>
<dbReference type="SUPFAM" id="SSF52096">
    <property type="entry name" value="ClpP/crotonase"/>
    <property type="match status" value="1"/>
</dbReference>
<protein>
    <submittedName>
        <fullName evidence="1">Uncharacterized protein</fullName>
    </submittedName>
</protein>
<accession>W9H8I7</accession>
<comment type="caution">
    <text evidence="1">The sequence shown here is derived from an EMBL/GenBank/DDBJ whole genome shotgun (WGS) entry which is preliminary data.</text>
</comment>
<organism evidence="1 2">
    <name type="scientific">Skermanella stibiiresistens SB22</name>
    <dbReference type="NCBI Taxonomy" id="1385369"/>
    <lineage>
        <taxon>Bacteria</taxon>
        <taxon>Pseudomonadati</taxon>
        <taxon>Pseudomonadota</taxon>
        <taxon>Alphaproteobacteria</taxon>
        <taxon>Rhodospirillales</taxon>
        <taxon>Azospirillaceae</taxon>
        <taxon>Skermanella</taxon>
    </lineage>
</organism>
<dbReference type="Gene3D" id="3.90.226.10">
    <property type="entry name" value="2-enoyl-CoA Hydratase, Chain A, domain 1"/>
    <property type="match status" value="1"/>
</dbReference>
<sequence>MKTRLITAGSVMRLGVVLLVGLGVALADHVADAVGGVRDAAVGARGGDLFVSGGLTHRAGREIVAFIDSHRGEPVRLVLDSPGGYAGAADSVRDAVLEHGSVGTIVAGYNTCASACTAIFAAGGTRMAGENARFVFHAPRVVLGPLSFPDPFGDDPTRYAVPDDDDGRITAALEAFLDRADALDQGEAGATARELTRIVPGWITDLMPSDAAI</sequence>
<dbReference type="RefSeq" id="WP_051511507.1">
    <property type="nucleotide sequence ID" value="NZ_AVFL01000002.1"/>
</dbReference>
<name>W9H8I7_9PROT</name>
<dbReference type="Proteomes" id="UP000019486">
    <property type="component" value="Unassembled WGS sequence"/>
</dbReference>